<dbReference type="EMBL" id="PDCR01000010">
    <property type="protein sequence ID" value="PEG54754.1"/>
    <property type="molecule type" value="Genomic_DNA"/>
</dbReference>
<evidence type="ECO:0008006" key="6">
    <source>
        <dbReference type="Google" id="ProtNLM"/>
    </source>
</evidence>
<evidence type="ECO:0000313" key="3">
    <source>
        <dbReference type="EMBL" id="PEG54754.1"/>
    </source>
</evidence>
<reference evidence="3 5" key="2">
    <citation type="submission" date="2017-10" db="EMBL/GenBank/DDBJ databases">
        <title>The new phylogeny of genus Mycobacterium.</title>
        <authorList>
            <person name="Tortoli E."/>
            <person name="Trovato A."/>
            <person name="Cirillo D.M."/>
        </authorList>
    </citation>
    <scope>NUCLEOTIDE SEQUENCE [LARGE SCALE GENOMIC DNA]</scope>
    <source>
        <strain evidence="3 5">IP141170001</strain>
    </source>
</reference>
<evidence type="ECO:0000256" key="1">
    <source>
        <dbReference type="SAM" id="Phobius"/>
    </source>
</evidence>
<dbReference type="Proteomes" id="UP000220340">
    <property type="component" value="Unassembled WGS sequence"/>
</dbReference>
<organism evidence="2 4">
    <name type="scientific">Mycolicibacterium diernhoferi</name>
    <dbReference type="NCBI Taxonomy" id="1801"/>
    <lineage>
        <taxon>Bacteria</taxon>
        <taxon>Bacillati</taxon>
        <taxon>Actinomycetota</taxon>
        <taxon>Actinomycetes</taxon>
        <taxon>Mycobacteriales</taxon>
        <taxon>Mycobacteriaceae</taxon>
        <taxon>Mycolicibacterium</taxon>
    </lineage>
</organism>
<gene>
    <name evidence="2" type="ORF">BV510_15655</name>
    <name evidence="3" type="ORF">CRI78_09630</name>
</gene>
<keyword evidence="1" id="KW-0472">Membrane</keyword>
<evidence type="ECO:0000313" key="5">
    <source>
        <dbReference type="Proteomes" id="UP000220340"/>
    </source>
</evidence>
<dbReference type="RefSeq" id="WP_073859128.1">
    <property type="nucleotide sequence ID" value="NZ_BAAATC010000015.1"/>
</dbReference>
<feature type="transmembrane region" description="Helical" evidence="1">
    <location>
        <begin position="20"/>
        <end position="40"/>
    </location>
</feature>
<reference evidence="2 4" key="1">
    <citation type="submission" date="2016-09" db="EMBL/GenBank/DDBJ databases">
        <title>genome sequences of unsequenced Mycobacteria.</title>
        <authorList>
            <person name="Greninger A.L."/>
            <person name="Jerome K.R."/>
            <person name="Mcnair B."/>
            <person name="Wallis C."/>
            <person name="Fang F."/>
        </authorList>
    </citation>
    <scope>NUCLEOTIDE SEQUENCE [LARGE SCALE GENOMIC DNA]</scope>
    <source>
        <strain evidence="2 4">BM1</strain>
    </source>
</reference>
<proteinExistence type="predicted"/>
<keyword evidence="1" id="KW-1133">Transmembrane helix</keyword>
<dbReference type="STRING" id="1801.BRW64_24845"/>
<dbReference type="OrthoDB" id="4639836at2"/>
<dbReference type="Proteomes" id="UP000191039">
    <property type="component" value="Unassembled WGS sequence"/>
</dbReference>
<evidence type="ECO:0000313" key="2">
    <source>
        <dbReference type="EMBL" id="OPE53422.1"/>
    </source>
</evidence>
<name>A0A1Q4H646_9MYCO</name>
<keyword evidence="1" id="KW-0812">Transmembrane</keyword>
<dbReference type="EMBL" id="MIJD01000159">
    <property type="protein sequence ID" value="OPE53422.1"/>
    <property type="molecule type" value="Genomic_DNA"/>
</dbReference>
<dbReference type="AlphaFoldDB" id="A0A1Q4H646"/>
<accession>A0A1Q4H646</accession>
<protein>
    <recommendedName>
        <fullName evidence="6">DUF4381 domain-containing protein</fullName>
    </recommendedName>
</protein>
<sequence length="160" mass="17187">MPDDLVGRLIGPTPYSSSWLWAAGVLIALTVLWYVVVFRWTAPGRPPELPSVLDAARIALLRRRTVRSLDGIERRFRTGSLTPAAAGAALGSELRRFLRDATGLRAEYVQVPDLPSVSGGRLAPAAPILADLEDAQFNADTAVDLGAAGAAARELVRQWT</sequence>
<evidence type="ECO:0000313" key="4">
    <source>
        <dbReference type="Proteomes" id="UP000191039"/>
    </source>
</evidence>
<comment type="caution">
    <text evidence="2">The sequence shown here is derived from an EMBL/GenBank/DDBJ whole genome shotgun (WGS) entry which is preliminary data.</text>
</comment>
<keyword evidence="5" id="KW-1185">Reference proteome</keyword>